<keyword evidence="6" id="KW-0813">Transport</keyword>
<evidence type="ECO:0000256" key="7">
    <source>
        <dbReference type="SAM" id="MobiDB-lite"/>
    </source>
</evidence>
<dbReference type="GO" id="GO:0017038">
    <property type="term" value="P:protein import"/>
    <property type="evidence" value="ECO:0007669"/>
    <property type="project" value="TreeGrafter"/>
</dbReference>
<keyword evidence="12" id="KW-1185">Reference proteome</keyword>
<dbReference type="InterPro" id="IPR050790">
    <property type="entry name" value="ExbB/TolQ_transport"/>
</dbReference>
<dbReference type="OrthoDB" id="4045at2"/>
<evidence type="ECO:0000256" key="4">
    <source>
        <dbReference type="ARBA" id="ARBA00022989"/>
    </source>
</evidence>
<dbReference type="Proteomes" id="UP000005555">
    <property type="component" value="Unassembled WGS sequence"/>
</dbReference>
<evidence type="ECO:0000256" key="9">
    <source>
        <dbReference type="SAM" id="SignalP"/>
    </source>
</evidence>
<accession>Q1YUR1</accession>
<name>Q1YUR1_9GAMM</name>
<feature type="domain" description="MotA/TolQ/ExbB proton channel" evidence="10">
    <location>
        <begin position="330"/>
        <end position="442"/>
    </location>
</feature>
<dbReference type="PANTHER" id="PTHR30625">
    <property type="entry name" value="PROTEIN TOLQ"/>
    <property type="match status" value="1"/>
</dbReference>
<dbReference type="InterPro" id="IPR017270">
    <property type="entry name" value="MotA/TolQ/ExbB-rel"/>
</dbReference>
<feature type="region of interest" description="Disordered" evidence="7">
    <location>
        <begin position="54"/>
        <end position="80"/>
    </location>
</feature>
<feature type="compositionally biased region" description="Basic and acidic residues" evidence="7">
    <location>
        <begin position="54"/>
        <end position="63"/>
    </location>
</feature>
<evidence type="ECO:0000256" key="5">
    <source>
        <dbReference type="ARBA" id="ARBA00023136"/>
    </source>
</evidence>
<feature type="transmembrane region" description="Helical" evidence="8">
    <location>
        <begin position="363"/>
        <end position="386"/>
    </location>
</feature>
<evidence type="ECO:0000256" key="6">
    <source>
        <dbReference type="RuleBase" id="RU004057"/>
    </source>
</evidence>
<sequence>MKLKFIKVCAAFIAAAAVSMPALAQEAKSLDELLNMIQSSKISESQEYRDREAEFKRDQRKQDAQLTQAKNTKTAEERRSDRLEQTIRDNDLKLIGLREQRDKRLGSLKELFGHLTGAAGDIRANLTQSVVSAQIPGRTEFLDELIEKMSSDTRLPSIMDIEKLWFEQQREMNESGRVVKFNRTVLRADGSQEEMEVVRVGTYNLMANGMYLEYSPESGLVSELARQPSGHQGSAADLQNAVSGFTKAGLDPTGPLGGGLLRALINTPTLVERWHFGGIVGYVITGVFCVAILLAIWRFIFLQGVSSKVSAQLRSPGTADLANPLGRVLAVAQANPGLDPESLELKLHEAVLKERPAIESGLSLLKIIAMVAPLLGLLGTVTGMIITFQMITLFGAGDPKAMAGGISQALITTVLGLVVAIPTVLMHTLVNGKAQRVLHILEEQSAGIVAGSVEGR</sequence>
<evidence type="ECO:0000256" key="1">
    <source>
        <dbReference type="ARBA" id="ARBA00004651"/>
    </source>
</evidence>
<keyword evidence="2" id="KW-1003">Cell membrane</keyword>
<feature type="chain" id="PRO_5004198254" evidence="9">
    <location>
        <begin position="25"/>
        <end position="456"/>
    </location>
</feature>
<feature type="transmembrane region" description="Helical" evidence="8">
    <location>
        <begin position="274"/>
        <end position="300"/>
    </location>
</feature>
<dbReference type="AlphaFoldDB" id="Q1YUR1"/>
<evidence type="ECO:0000313" key="12">
    <source>
        <dbReference type="Proteomes" id="UP000005555"/>
    </source>
</evidence>
<feature type="transmembrane region" description="Helical" evidence="8">
    <location>
        <begin position="406"/>
        <end position="430"/>
    </location>
</feature>
<dbReference type="eggNOG" id="COG0811">
    <property type="taxonomic scope" value="Bacteria"/>
</dbReference>
<proteinExistence type="inferred from homology"/>
<dbReference type="GO" id="GO:0005886">
    <property type="term" value="C:plasma membrane"/>
    <property type="evidence" value="ECO:0007669"/>
    <property type="project" value="UniProtKB-SubCell"/>
</dbReference>
<organism evidence="11 12">
    <name type="scientific">gamma proteobacterium HTCC2207</name>
    <dbReference type="NCBI Taxonomy" id="314287"/>
    <lineage>
        <taxon>Bacteria</taxon>
        <taxon>Pseudomonadati</taxon>
        <taxon>Pseudomonadota</taxon>
        <taxon>Gammaproteobacteria</taxon>
        <taxon>Cellvibrionales</taxon>
        <taxon>Porticoccaceae</taxon>
        <taxon>SAR92 clade</taxon>
    </lineage>
</organism>
<comment type="similarity">
    <text evidence="6">Belongs to the exbB/tolQ family.</text>
</comment>
<protein>
    <submittedName>
        <fullName evidence="11">MotA/TolQ/ExbB proton channel family protein</fullName>
    </submittedName>
</protein>
<keyword evidence="9" id="KW-0732">Signal</keyword>
<dbReference type="EMBL" id="AAPI01000001">
    <property type="protein sequence ID" value="EAS47997.1"/>
    <property type="molecule type" value="Genomic_DNA"/>
</dbReference>
<keyword evidence="3 8" id="KW-0812">Transmembrane</keyword>
<dbReference type="PIRSF" id="PIRSF037714">
    <property type="entry name" value="TolR"/>
    <property type="match status" value="1"/>
</dbReference>
<dbReference type="STRING" id="314287.GB2207_09311"/>
<dbReference type="InterPro" id="IPR002898">
    <property type="entry name" value="MotA_ExbB_proton_chnl"/>
</dbReference>
<keyword evidence="4 8" id="KW-1133">Transmembrane helix</keyword>
<comment type="caution">
    <text evidence="11">The sequence shown here is derived from an EMBL/GenBank/DDBJ whole genome shotgun (WGS) entry which is preliminary data.</text>
</comment>
<dbReference type="PANTHER" id="PTHR30625:SF11">
    <property type="entry name" value="MOTA_TOLQ_EXBB PROTON CHANNEL DOMAIN-CONTAINING PROTEIN"/>
    <property type="match status" value="1"/>
</dbReference>
<gene>
    <name evidence="11" type="ORF">GB2207_09311</name>
</gene>
<keyword evidence="5 8" id="KW-0472">Membrane</keyword>
<dbReference type="HOGENOM" id="CLU_047225_1_0_6"/>
<evidence type="ECO:0000256" key="8">
    <source>
        <dbReference type="SAM" id="Phobius"/>
    </source>
</evidence>
<evidence type="ECO:0000256" key="3">
    <source>
        <dbReference type="ARBA" id="ARBA00022692"/>
    </source>
</evidence>
<evidence type="ECO:0000313" key="11">
    <source>
        <dbReference type="EMBL" id="EAS47997.1"/>
    </source>
</evidence>
<dbReference type="Pfam" id="PF01618">
    <property type="entry name" value="MotA_ExbB"/>
    <property type="match status" value="1"/>
</dbReference>
<keyword evidence="6" id="KW-0653">Protein transport</keyword>
<evidence type="ECO:0000256" key="2">
    <source>
        <dbReference type="ARBA" id="ARBA00022475"/>
    </source>
</evidence>
<evidence type="ECO:0000259" key="10">
    <source>
        <dbReference type="Pfam" id="PF01618"/>
    </source>
</evidence>
<reference evidence="11 12" key="1">
    <citation type="submission" date="2006-03" db="EMBL/GenBank/DDBJ databases">
        <authorList>
            <person name="Giovannoni S.J."/>
            <person name="Cho J.-C."/>
            <person name="Ferriera S."/>
            <person name="Johnson J."/>
            <person name="Kravitz S."/>
            <person name="Halpern A."/>
            <person name="Remington K."/>
            <person name="Beeson K."/>
            <person name="Tran B."/>
            <person name="Rogers Y.-H."/>
            <person name="Friedman R."/>
            <person name="Venter J.C."/>
        </authorList>
    </citation>
    <scope>NUCLEOTIDE SEQUENCE [LARGE SCALE GENOMIC DNA]</scope>
    <source>
        <strain evidence="11 12">HTCC2207</strain>
    </source>
</reference>
<comment type="subcellular location">
    <subcellularLocation>
        <location evidence="1">Cell membrane</location>
        <topology evidence="1">Multi-pass membrane protein</topology>
    </subcellularLocation>
    <subcellularLocation>
        <location evidence="6">Membrane</location>
        <topology evidence="6">Multi-pass membrane protein</topology>
    </subcellularLocation>
</comment>
<feature type="signal peptide" evidence="9">
    <location>
        <begin position="1"/>
        <end position="24"/>
    </location>
</feature>